<dbReference type="SUPFAM" id="SSF51735">
    <property type="entry name" value="NAD(P)-binding Rossmann-fold domains"/>
    <property type="match status" value="1"/>
</dbReference>
<name>B6H7X5_PENRW</name>
<accession>B6H7X5</accession>
<protein>
    <submittedName>
        <fullName evidence="5">Pc16g08590 protein</fullName>
    </submittedName>
</protein>
<dbReference type="GeneID" id="8311392"/>
<dbReference type="OrthoDB" id="37659at2759"/>
<evidence type="ECO:0000256" key="4">
    <source>
        <dbReference type="SAM" id="MobiDB-lite"/>
    </source>
</evidence>
<dbReference type="InterPro" id="IPR002347">
    <property type="entry name" value="SDR_fam"/>
</dbReference>
<dbReference type="BioCyc" id="PCHR:PC16G08590-MONOMER"/>
<sequence>MSPSNQEKRSSRCRRLASSHTIDERNVKEMRKELPPPNRCARFFHRIIIVRSQSKMAKVALITGGTSGIGLAVAKHLSQTGNWQVNVIGSNEERGQEAAASLSNVTFYQADVRNYQQLATVFDQVFNATGQIDFVFANAGRADNTDFFAESETGIPPEPGSELVDINVNGALYTSYLAMHYFRRSPKATKGQRNLILTSSIGGLYPCMLTPVYSSTKHALIGFTRSVGERLWEEGIRVNALCPGVVETPLLAIEEFQAVFPRRIFIPMDVVTGVVSQLLSGEDMVDAKGMRVAGDEMHSRALHVSGKSFFFIERPEIHDEQTRLTWAAMMGYK</sequence>
<dbReference type="VEuPathDB" id="FungiDB:PCH_Pc16g08590"/>
<dbReference type="Pfam" id="PF00106">
    <property type="entry name" value="adh_short"/>
    <property type="match status" value="1"/>
</dbReference>
<dbReference type="PANTHER" id="PTHR44229:SF4">
    <property type="entry name" value="15-HYDROXYPROSTAGLANDIN DEHYDROGENASE [NAD(+)]"/>
    <property type="match status" value="1"/>
</dbReference>
<evidence type="ECO:0000256" key="1">
    <source>
        <dbReference type="ARBA" id="ARBA00006484"/>
    </source>
</evidence>
<feature type="compositionally biased region" description="Basic and acidic residues" evidence="4">
    <location>
        <begin position="1"/>
        <end position="10"/>
    </location>
</feature>
<dbReference type="OMA" id="GLYPCML"/>
<dbReference type="EMBL" id="AM920431">
    <property type="protein sequence ID" value="CAP93529.1"/>
    <property type="molecule type" value="Genomic_DNA"/>
</dbReference>
<dbReference type="KEGG" id="pcs:N7525_010884"/>
<dbReference type="Gene3D" id="3.40.50.720">
    <property type="entry name" value="NAD(P)-binding Rossmann-like Domain"/>
    <property type="match status" value="1"/>
</dbReference>
<evidence type="ECO:0000256" key="2">
    <source>
        <dbReference type="ARBA" id="ARBA00022857"/>
    </source>
</evidence>
<evidence type="ECO:0000256" key="3">
    <source>
        <dbReference type="ARBA" id="ARBA00023002"/>
    </source>
</evidence>
<proteinExistence type="inferred from homology"/>
<dbReference type="HOGENOM" id="CLU_010194_13_0_1"/>
<dbReference type="GO" id="GO:0016616">
    <property type="term" value="F:oxidoreductase activity, acting on the CH-OH group of donors, NAD or NADP as acceptor"/>
    <property type="evidence" value="ECO:0007669"/>
    <property type="project" value="TreeGrafter"/>
</dbReference>
<dbReference type="PRINTS" id="PR00081">
    <property type="entry name" value="GDHRDH"/>
</dbReference>
<feature type="region of interest" description="Disordered" evidence="4">
    <location>
        <begin position="1"/>
        <end position="20"/>
    </location>
</feature>
<evidence type="ECO:0000313" key="6">
    <source>
        <dbReference type="Proteomes" id="UP000000724"/>
    </source>
</evidence>
<gene>
    <name evidence="5" type="ORF">Pc16g08590</name>
    <name evidence="5" type="ORF">PCH_Pc16g08590</name>
</gene>
<comment type="similarity">
    <text evidence="1">Belongs to the short-chain dehydrogenases/reductases (SDR) family.</text>
</comment>
<reference evidence="5 6" key="1">
    <citation type="journal article" date="2008" name="Nat. Biotechnol.">
        <title>Genome sequencing and analysis of the filamentous fungus Penicillium chrysogenum.</title>
        <authorList>
            <person name="van den Berg M.A."/>
            <person name="Albang R."/>
            <person name="Albermann K."/>
            <person name="Badger J.H."/>
            <person name="Daran J.-M."/>
            <person name="Driessen A.J.M."/>
            <person name="Garcia-Estrada C."/>
            <person name="Fedorova N.D."/>
            <person name="Harris D.M."/>
            <person name="Heijne W.H.M."/>
            <person name="Joardar V.S."/>
            <person name="Kiel J.A.K.W."/>
            <person name="Kovalchuk A."/>
            <person name="Martin J.F."/>
            <person name="Nierman W.C."/>
            <person name="Nijland J.G."/>
            <person name="Pronk J.T."/>
            <person name="Roubos J.A."/>
            <person name="van der Klei I.J."/>
            <person name="van Peij N.N.M.E."/>
            <person name="Veenhuis M."/>
            <person name="von Doehren H."/>
            <person name="Wagner C."/>
            <person name="Wortman J.R."/>
            <person name="Bovenberg R.A.L."/>
        </authorList>
    </citation>
    <scope>NUCLEOTIDE SEQUENCE [LARGE SCALE GENOMIC DNA]</scope>
    <source>
        <strain evidence="6">ATCC 28089 / DSM 1075 / NRRL 1951 / Wisconsin 54-1255</strain>
    </source>
</reference>
<dbReference type="InterPro" id="IPR036291">
    <property type="entry name" value="NAD(P)-bd_dom_sf"/>
</dbReference>
<evidence type="ECO:0000313" key="5">
    <source>
        <dbReference type="EMBL" id="CAP93529.1"/>
    </source>
</evidence>
<dbReference type="Proteomes" id="UP000000724">
    <property type="component" value="Contig Pc00c16"/>
</dbReference>
<dbReference type="AlphaFoldDB" id="B6H7X5"/>
<organism evidence="5 6">
    <name type="scientific">Penicillium rubens (strain ATCC 28089 / DSM 1075 / NRRL 1951 / Wisconsin 54-1255)</name>
    <name type="common">Penicillium chrysogenum</name>
    <dbReference type="NCBI Taxonomy" id="500485"/>
    <lineage>
        <taxon>Eukaryota</taxon>
        <taxon>Fungi</taxon>
        <taxon>Dikarya</taxon>
        <taxon>Ascomycota</taxon>
        <taxon>Pezizomycotina</taxon>
        <taxon>Eurotiomycetes</taxon>
        <taxon>Eurotiomycetidae</taxon>
        <taxon>Eurotiales</taxon>
        <taxon>Aspergillaceae</taxon>
        <taxon>Penicillium</taxon>
        <taxon>Penicillium chrysogenum species complex</taxon>
    </lineage>
</organism>
<dbReference type="GO" id="GO:0005737">
    <property type="term" value="C:cytoplasm"/>
    <property type="evidence" value="ECO:0007669"/>
    <property type="project" value="TreeGrafter"/>
</dbReference>
<dbReference type="eggNOG" id="KOG4169">
    <property type="taxonomic scope" value="Eukaryota"/>
</dbReference>
<dbReference type="InterPro" id="IPR020904">
    <property type="entry name" value="Sc_DH/Rdtase_CS"/>
</dbReference>
<keyword evidence="6" id="KW-1185">Reference proteome</keyword>
<dbReference type="PROSITE" id="PS00061">
    <property type="entry name" value="ADH_SHORT"/>
    <property type="match status" value="1"/>
</dbReference>
<dbReference type="PANTHER" id="PTHR44229">
    <property type="entry name" value="15-HYDROXYPROSTAGLANDIN DEHYDROGENASE [NAD(+)]"/>
    <property type="match status" value="1"/>
</dbReference>
<keyword evidence="2" id="KW-0521">NADP</keyword>
<keyword evidence="3" id="KW-0560">Oxidoreductase</keyword>